<accession>A0ABR9UN18</accession>
<name>A0ABR9UN18_9CHRO</name>
<comment type="caution">
    <text evidence="1">The sequence shown here is derived from an EMBL/GenBank/DDBJ whole genome shotgun (WGS) entry which is preliminary data.</text>
</comment>
<keyword evidence="2" id="KW-1185">Reference proteome</keyword>
<gene>
    <name evidence="1" type="ORF">IQ230_04665</name>
</gene>
<organism evidence="1 2">
    <name type="scientific">Gloeocapsopsis crepidinum LEGE 06123</name>
    <dbReference type="NCBI Taxonomy" id="588587"/>
    <lineage>
        <taxon>Bacteria</taxon>
        <taxon>Bacillati</taxon>
        <taxon>Cyanobacteriota</taxon>
        <taxon>Cyanophyceae</taxon>
        <taxon>Oscillatoriophycideae</taxon>
        <taxon>Chroococcales</taxon>
        <taxon>Chroococcaceae</taxon>
        <taxon>Gloeocapsopsis</taxon>
    </lineage>
</organism>
<reference evidence="1 2" key="1">
    <citation type="submission" date="2020-10" db="EMBL/GenBank/DDBJ databases">
        <authorList>
            <person name="Castelo-Branco R."/>
            <person name="Eusebio N."/>
            <person name="Adriana R."/>
            <person name="Vieira A."/>
            <person name="Brugerolle De Fraissinette N."/>
            <person name="Rezende De Castro R."/>
            <person name="Schneider M.P."/>
            <person name="Vasconcelos V."/>
            <person name="Leao P.N."/>
        </authorList>
    </citation>
    <scope>NUCLEOTIDE SEQUENCE [LARGE SCALE GENOMIC DNA]</scope>
    <source>
        <strain evidence="1 2">LEGE 06123</strain>
    </source>
</reference>
<evidence type="ECO:0000313" key="2">
    <source>
        <dbReference type="Proteomes" id="UP000651156"/>
    </source>
</evidence>
<dbReference type="RefSeq" id="WP_193930894.1">
    <property type="nucleotide sequence ID" value="NZ_CAWPMZ010000128.1"/>
</dbReference>
<evidence type="ECO:0000313" key="1">
    <source>
        <dbReference type="EMBL" id="MBE9189667.1"/>
    </source>
</evidence>
<dbReference type="EMBL" id="JADEWN010000007">
    <property type="protein sequence ID" value="MBE9189667.1"/>
    <property type="molecule type" value="Genomic_DNA"/>
</dbReference>
<protein>
    <submittedName>
        <fullName evidence="1">Uncharacterized protein</fullName>
    </submittedName>
</protein>
<sequence>MNFIDCALLTVLNTAVCIALPRLLSAAQTPKAKRDRETPPTEICTAQAVTVKVHSFS</sequence>
<proteinExistence type="predicted"/>
<dbReference type="Proteomes" id="UP000651156">
    <property type="component" value="Unassembled WGS sequence"/>
</dbReference>